<evidence type="ECO:0000313" key="1">
    <source>
        <dbReference type="Proteomes" id="UP000887576"/>
    </source>
</evidence>
<evidence type="ECO:0000313" key="2">
    <source>
        <dbReference type="WBParaSite" id="JU765_v2.g15678.t1"/>
    </source>
</evidence>
<accession>A0AC34QEG6</accession>
<organism evidence="1 2">
    <name type="scientific">Panagrolaimus sp. JU765</name>
    <dbReference type="NCBI Taxonomy" id="591449"/>
    <lineage>
        <taxon>Eukaryota</taxon>
        <taxon>Metazoa</taxon>
        <taxon>Ecdysozoa</taxon>
        <taxon>Nematoda</taxon>
        <taxon>Chromadorea</taxon>
        <taxon>Rhabditida</taxon>
        <taxon>Tylenchina</taxon>
        <taxon>Panagrolaimomorpha</taxon>
        <taxon>Panagrolaimoidea</taxon>
        <taxon>Panagrolaimidae</taxon>
        <taxon>Panagrolaimus</taxon>
    </lineage>
</organism>
<protein>
    <submittedName>
        <fullName evidence="2">Uncharacterized protein</fullName>
    </submittedName>
</protein>
<sequence length="216" mass="25715">MRKNWSKYPKTRFTKLDRLLQRQFYQLSFPTIRRKLWLSSKQTSNLGKKSLTRAVKEFYHLGAFFYPEYPDVPLPDDDVRVALKNYDNVVFYVVFSVEFKNSIDLSKILRFIEFDVEEVTLKNFSELPNGYEAFMTPNVKTATFDHCDIQINTLLNLLPNIENLSLKPKPENDWEDLFDYKRPLNDVYIKDQKLEKILGISQTTRKFYQLLFPTVL</sequence>
<name>A0AC34QEG6_9BILA</name>
<dbReference type="Proteomes" id="UP000887576">
    <property type="component" value="Unplaced"/>
</dbReference>
<reference evidence="2" key="1">
    <citation type="submission" date="2022-11" db="UniProtKB">
        <authorList>
            <consortium name="WormBaseParasite"/>
        </authorList>
    </citation>
    <scope>IDENTIFICATION</scope>
</reference>
<proteinExistence type="predicted"/>
<dbReference type="WBParaSite" id="JU765_v2.g15678.t1">
    <property type="protein sequence ID" value="JU765_v2.g15678.t1"/>
    <property type="gene ID" value="JU765_v2.g15678"/>
</dbReference>